<protein>
    <submittedName>
        <fullName evidence="1">Type I-C CRISPR-associated protein Cas8c/Csd1</fullName>
    </submittedName>
</protein>
<evidence type="ECO:0000313" key="2">
    <source>
        <dbReference type="Proteomes" id="UP000192335"/>
    </source>
</evidence>
<dbReference type="NCBIfam" id="TIGR01863">
    <property type="entry name" value="cas_Csd1"/>
    <property type="match status" value="1"/>
</dbReference>
<gene>
    <name evidence="1" type="ORF">B4U45_25870</name>
</gene>
<dbReference type="EMBL" id="MWQA01000001">
    <property type="protein sequence ID" value="ORC09517.1"/>
    <property type="molecule type" value="Genomic_DNA"/>
</dbReference>
<accession>A0A8E2IUK1</accession>
<dbReference type="AlphaFoldDB" id="A0A8E2IUK1"/>
<dbReference type="Pfam" id="PF09709">
    <property type="entry name" value="Cas_Csd1"/>
    <property type="match status" value="1"/>
</dbReference>
<comment type="caution">
    <text evidence="1">The sequence shown here is derived from an EMBL/GenBank/DDBJ whole genome shotgun (WGS) entry which is preliminary data.</text>
</comment>
<reference evidence="1 2" key="1">
    <citation type="submission" date="2017-02" db="EMBL/GenBank/DDBJ databases">
        <title>Mycobacterium kansasii genomes.</title>
        <authorList>
            <person name="Borowka P."/>
            <person name="Strapagiel D."/>
            <person name="Marciniak B."/>
            <person name="Lach J."/>
            <person name="Bakula Z."/>
            <person name="Van Ingen J."/>
            <person name="Safianowska A."/>
            <person name="Brzostek A."/>
            <person name="Dziadek J."/>
            <person name="Jagielski T."/>
        </authorList>
    </citation>
    <scope>NUCLEOTIDE SEQUENCE [LARGE SCALE GENOMIC DNA]</scope>
    <source>
        <strain evidence="1 2">12MK</strain>
    </source>
</reference>
<name>A0A8E2IUK1_9MYCO</name>
<dbReference type="Proteomes" id="UP000192335">
    <property type="component" value="Unassembled WGS sequence"/>
</dbReference>
<dbReference type="InterPro" id="IPR010144">
    <property type="entry name" value="CRISPR-assoc_prot_Csd1-typ"/>
</dbReference>
<proteinExistence type="predicted"/>
<evidence type="ECO:0000313" key="1">
    <source>
        <dbReference type="EMBL" id="ORC09517.1"/>
    </source>
</evidence>
<organism evidence="1 2">
    <name type="scientific">Mycobacterium persicum</name>
    <dbReference type="NCBI Taxonomy" id="1487726"/>
    <lineage>
        <taxon>Bacteria</taxon>
        <taxon>Bacillati</taxon>
        <taxon>Actinomycetota</taxon>
        <taxon>Actinomycetes</taxon>
        <taxon>Mycobacteriales</taxon>
        <taxon>Mycobacteriaceae</taxon>
        <taxon>Mycobacterium</taxon>
    </lineage>
</organism>
<sequence length="583" mass="64303">MMLLRSLDDLYGRLVAEDRLPPIGYQRKRVRFIVDLDSAGRCLGITDTGPDETVRVVPELGRTSGIRALLACDNGQYVLGLPKNDSERAKSNAQKARVAFIDRLDEAAKALRNQDSSVAYVFDAIARFVSDRDRAIGEFLSRGLRFEADSRGERKEASALISFRVNGVDPNELATVRNWWAEITSGDLSGGTEGVCQVSNTYSALVRKTPDVFVKRGTAQKLISANFRSALRYNAEQSSGSQISVPVAIRSHQALNWLLADDHHHRRIGELTFVWWLAADVAFDPFNIIAAPHEDDVAALLGRPWTGRPGLAPSDSFRLLGLSLTEGRVVVRFDHVSTLAEIERRTQRWLDLIARPGRDGHTWWPAIWHLAEAAVPPGEGSARKARKDRVVEALVRAAVAGTPLPRSVLAALIDRCRAVPAPRNGDNIDWTAVGGRLACLNLYVNLKEDRMGEPNTAAVLCGRMLAQLEAAQHAALGYDINRTIVDRYYASASTTPKRVFAGLFKTANHHLAKAGRSDRGKGAQIAISRRLADLVALLIEAGGWPVTLRLEEQADFALGYWDERQARFHRAQADTDETTAKEE</sequence>